<evidence type="ECO:0000313" key="1">
    <source>
        <dbReference type="EMBL" id="KAJ1676055.1"/>
    </source>
</evidence>
<sequence length="59" mass="6622">MLAARKKLISEGRAKMIKRVCRAKVKWEYQPALEGTVRSPDRLGRRVADIARDAAGDDP</sequence>
<dbReference type="Proteomes" id="UP001145114">
    <property type="component" value="Unassembled WGS sequence"/>
</dbReference>
<dbReference type="EMBL" id="JAMZIH010005143">
    <property type="protein sequence ID" value="KAJ1676055.1"/>
    <property type="molecule type" value="Genomic_DNA"/>
</dbReference>
<comment type="caution">
    <text evidence="1">The sequence shown here is derived from an EMBL/GenBank/DDBJ whole genome shotgun (WGS) entry which is preliminary data.</text>
</comment>
<keyword evidence="2" id="KW-1185">Reference proteome</keyword>
<organism evidence="1 2">
    <name type="scientific">Spiromyces aspiralis</name>
    <dbReference type="NCBI Taxonomy" id="68401"/>
    <lineage>
        <taxon>Eukaryota</taxon>
        <taxon>Fungi</taxon>
        <taxon>Fungi incertae sedis</taxon>
        <taxon>Zoopagomycota</taxon>
        <taxon>Kickxellomycotina</taxon>
        <taxon>Kickxellomycetes</taxon>
        <taxon>Kickxellales</taxon>
        <taxon>Kickxellaceae</taxon>
        <taxon>Spiromyces</taxon>
    </lineage>
</organism>
<reference evidence="1" key="1">
    <citation type="submission" date="2022-06" db="EMBL/GenBank/DDBJ databases">
        <title>Phylogenomic reconstructions and comparative analyses of Kickxellomycotina fungi.</title>
        <authorList>
            <person name="Reynolds N.K."/>
            <person name="Stajich J.E."/>
            <person name="Barry K."/>
            <person name="Grigoriev I.V."/>
            <person name="Crous P."/>
            <person name="Smith M.E."/>
        </authorList>
    </citation>
    <scope>NUCLEOTIDE SEQUENCE</scope>
    <source>
        <strain evidence="1">RSA 2271</strain>
    </source>
</reference>
<protein>
    <submittedName>
        <fullName evidence="1">Uncharacterized protein</fullName>
    </submittedName>
</protein>
<evidence type="ECO:0000313" key="2">
    <source>
        <dbReference type="Proteomes" id="UP001145114"/>
    </source>
</evidence>
<proteinExistence type="predicted"/>
<accession>A0ACC1HHG2</accession>
<name>A0ACC1HHG2_9FUNG</name>
<gene>
    <name evidence="1" type="ORF">EV182_000048</name>
</gene>